<dbReference type="Gene3D" id="3.60.15.10">
    <property type="entry name" value="Ribonuclease Z/Hydroxyacylglutathione hydrolase-like"/>
    <property type="match status" value="1"/>
</dbReference>
<keyword evidence="2" id="KW-1185">Reference proteome</keyword>
<gene>
    <name evidence="1" type="ORF">OIDMADRAFT_62204</name>
</gene>
<dbReference type="AlphaFoldDB" id="A0A0C3G9C3"/>
<sequence length="657" mass="72914">MSWPRTAKTFTFPAECVEPWAQVTVLDAAHGDCNVVDMCLVQRDNTGAYIKFLNESSYMRILIDTGPNSTVNLDNLVNVLKNYGQPMVQTNSGTPSFPQYWDEAFVHGFQLTHVDGDHCGNAVKLIESVGSDAGLRKSFNGTTVFYHAFPDMNPNMILKPSPLVNAFSDKLNKVAAEEMNPGIRWADALKEAGLRISYHFRAYQMPNPNSPPPQWEATPRFNEKISEDNQIQIDIQKGQCIDGQGNLWDGMYVACRITLECQRKVGPKRQATATLPIEIGSGDVQQSFHIGQAFRLGFSQNGSLFEFAKVELGFPTLTPTPPPLKAVRDFNQIRVALDELKTTAENTPFPIPMVSNPWYNFYSIQDSVTQWYNKPSQMHIVGPTQSIYNDLIGNSMVAFYKAKNADSSKISPKNHDIANRASIVSVFTRPSVVHQGKVFSMVFTGDAYDRDCNISGTVQAFTGQQQITYVDVMKACPAAPSPSSYPWHNDTNFSLFIMSRVPHHGSEATVDAEFFNLIRARIYIICGKQSKHGSPALGTLMAIAAGFRQDENTYVDNGTHYFMFFSDAETLGNVSGEKSNTAQLLASKVKPHILNDGKPIYNYACYRLKKAIGNTGSAGRILFGAVVNDSIPRVWFGEAVNDTDPDPAHEWVFMPPT</sequence>
<dbReference type="InterPro" id="IPR036866">
    <property type="entry name" value="RibonucZ/Hydroxyglut_hydro"/>
</dbReference>
<evidence type="ECO:0000313" key="2">
    <source>
        <dbReference type="Proteomes" id="UP000054321"/>
    </source>
</evidence>
<protein>
    <submittedName>
        <fullName evidence="1">Uncharacterized protein</fullName>
    </submittedName>
</protein>
<dbReference type="EMBL" id="KN832905">
    <property type="protein sequence ID" value="KIM92810.1"/>
    <property type="molecule type" value="Genomic_DNA"/>
</dbReference>
<evidence type="ECO:0000313" key="1">
    <source>
        <dbReference type="EMBL" id="KIM92810.1"/>
    </source>
</evidence>
<dbReference type="OrthoDB" id="5371837at2759"/>
<dbReference type="InParanoid" id="A0A0C3G9C3"/>
<proteinExistence type="predicted"/>
<name>A0A0C3G9C3_OIDMZ</name>
<accession>A0A0C3G9C3</accession>
<reference evidence="2" key="2">
    <citation type="submission" date="2015-01" db="EMBL/GenBank/DDBJ databases">
        <title>Evolutionary Origins and Diversification of the Mycorrhizal Mutualists.</title>
        <authorList>
            <consortium name="DOE Joint Genome Institute"/>
            <consortium name="Mycorrhizal Genomics Consortium"/>
            <person name="Kohler A."/>
            <person name="Kuo A."/>
            <person name="Nagy L.G."/>
            <person name="Floudas D."/>
            <person name="Copeland A."/>
            <person name="Barry K.W."/>
            <person name="Cichocki N."/>
            <person name="Veneault-Fourrey C."/>
            <person name="LaButti K."/>
            <person name="Lindquist E.A."/>
            <person name="Lipzen A."/>
            <person name="Lundell T."/>
            <person name="Morin E."/>
            <person name="Murat C."/>
            <person name="Riley R."/>
            <person name="Ohm R."/>
            <person name="Sun H."/>
            <person name="Tunlid A."/>
            <person name="Henrissat B."/>
            <person name="Grigoriev I.V."/>
            <person name="Hibbett D.S."/>
            <person name="Martin F."/>
        </authorList>
    </citation>
    <scope>NUCLEOTIDE SEQUENCE [LARGE SCALE GENOMIC DNA]</scope>
    <source>
        <strain evidence="2">Zn</strain>
    </source>
</reference>
<dbReference type="Proteomes" id="UP000054321">
    <property type="component" value="Unassembled WGS sequence"/>
</dbReference>
<reference evidence="1 2" key="1">
    <citation type="submission" date="2014-04" db="EMBL/GenBank/DDBJ databases">
        <authorList>
            <consortium name="DOE Joint Genome Institute"/>
            <person name="Kuo A."/>
            <person name="Martino E."/>
            <person name="Perotto S."/>
            <person name="Kohler A."/>
            <person name="Nagy L.G."/>
            <person name="Floudas D."/>
            <person name="Copeland A."/>
            <person name="Barry K.W."/>
            <person name="Cichocki N."/>
            <person name="Veneault-Fourrey C."/>
            <person name="LaButti K."/>
            <person name="Lindquist E.A."/>
            <person name="Lipzen A."/>
            <person name="Lundell T."/>
            <person name="Morin E."/>
            <person name="Murat C."/>
            <person name="Sun H."/>
            <person name="Tunlid A."/>
            <person name="Henrissat B."/>
            <person name="Grigoriev I.V."/>
            <person name="Hibbett D.S."/>
            <person name="Martin F."/>
            <person name="Nordberg H.P."/>
            <person name="Cantor M.N."/>
            <person name="Hua S.X."/>
        </authorList>
    </citation>
    <scope>NUCLEOTIDE SEQUENCE [LARGE SCALE GENOMIC DNA]</scope>
    <source>
        <strain evidence="1 2">Zn</strain>
    </source>
</reference>
<organism evidence="1 2">
    <name type="scientific">Oidiodendron maius (strain Zn)</name>
    <dbReference type="NCBI Taxonomy" id="913774"/>
    <lineage>
        <taxon>Eukaryota</taxon>
        <taxon>Fungi</taxon>
        <taxon>Dikarya</taxon>
        <taxon>Ascomycota</taxon>
        <taxon>Pezizomycotina</taxon>
        <taxon>Leotiomycetes</taxon>
        <taxon>Leotiomycetes incertae sedis</taxon>
        <taxon>Myxotrichaceae</taxon>
        <taxon>Oidiodendron</taxon>
    </lineage>
</organism>
<dbReference type="HOGENOM" id="CLU_400117_0_0_1"/>